<keyword evidence="9" id="KW-1133">Transmembrane helix</keyword>
<evidence type="ECO:0000313" key="11">
    <source>
        <dbReference type="Proteomes" id="UP001500889"/>
    </source>
</evidence>
<reference evidence="10 11" key="1">
    <citation type="submission" date="2024-02" db="EMBL/GenBank/DDBJ databases">
        <title>A chromosome-level genome assembly of Drosophila madeirensis, a fruit fly species endemic to Madeira island.</title>
        <authorList>
            <person name="Tomihara K."/>
            <person name="Llopart A."/>
            <person name="Yamamoto D."/>
        </authorList>
    </citation>
    <scope>NUCLEOTIDE SEQUENCE [LARGE SCALE GENOMIC DNA]</scope>
    <source>
        <strain evidence="10 11">RF1</strain>
    </source>
</reference>
<keyword evidence="5 7" id="KW-0443">Lipid metabolism</keyword>
<keyword evidence="2" id="KW-0732">Signal</keyword>
<keyword evidence="3 7" id="KW-0378">Hydrolase</keyword>
<keyword evidence="9" id="KW-0812">Transmembrane</keyword>
<comment type="similarity">
    <text evidence="1 7">Belongs to the phospholipase B-like family.</text>
</comment>
<dbReference type="GO" id="GO:0009395">
    <property type="term" value="P:phospholipid catabolic process"/>
    <property type="evidence" value="ECO:0007669"/>
    <property type="project" value="TreeGrafter"/>
</dbReference>
<evidence type="ECO:0000256" key="7">
    <source>
        <dbReference type="RuleBase" id="RU364138"/>
    </source>
</evidence>
<dbReference type="GO" id="GO:0005576">
    <property type="term" value="C:extracellular region"/>
    <property type="evidence" value="ECO:0007669"/>
    <property type="project" value="TreeGrafter"/>
</dbReference>
<keyword evidence="11" id="KW-1185">Reference proteome</keyword>
<dbReference type="PANTHER" id="PTHR12370">
    <property type="entry name" value="PHOSPHOLIPASE B-RELATED"/>
    <property type="match status" value="1"/>
</dbReference>
<dbReference type="GO" id="GO:0004620">
    <property type="term" value="F:phospholipase activity"/>
    <property type="evidence" value="ECO:0007669"/>
    <property type="project" value="InterPro"/>
</dbReference>
<evidence type="ECO:0000313" key="10">
    <source>
        <dbReference type="EMBL" id="BFF97452.1"/>
    </source>
</evidence>
<dbReference type="EMBL" id="AP029265">
    <property type="protein sequence ID" value="BFF97452.1"/>
    <property type="molecule type" value="Genomic_DNA"/>
</dbReference>
<evidence type="ECO:0000256" key="3">
    <source>
        <dbReference type="ARBA" id="ARBA00022801"/>
    </source>
</evidence>
<dbReference type="Gene3D" id="3.60.60.30">
    <property type="match status" value="1"/>
</dbReference>
<dbReference type="PANTHER" id="PTHR12370:SF3">
    <property type="entry name" value="PHOSPHOLIPASE B-LIKE 2-RELATED"/>
    <property type="match status" value="1"/>
</dbReference>
<evidence type="ECO:0000256" key="5">
    <source>
        <dbReference type="ARBA" id="ARBA00023098"/>
    </source>
</evidence>
<dbReference type="Proteomes" id="UP001500889">
    <property type="component" value="Chromosome J"/>
</dbReference>
<sequence length="669" mass="75962">MLKVVGASWQKTRIGTYILIGAGLLVIGAFFIGYMDRPEYDGTYCATAFWTKQVGFQIENWKQQNDLVNIPKGVARICYKDSVYENGWAQIEVETQRTYPDWVQAYAAGILEGSLTWKNIYNQWANTISSSCERDESTQKFCEWLRVLLTTNFEHLKKQAAIRADHDHYWHQLHLFFNQLEGLETGYIRGATRARSDLEEEIPLSDFLLMNAAADIQDLKIYYENFVLPNSTVLEEEASDQPKNFFLPSASMLTRIIQQEQNPQTLQLLFGHSTAGSYSSMLRIQKRYKFHYHFSPNQRSNTVPGADITFTGYPGILGSTDDFYVIKGRQVQAIVGGVGIKNENLQLWKSVDTKDVVPLVARVMAANRIAQNRRTWARAMARHPATGAKQWITVDLNKLGVQDNLYNVLDTDDKHDDAPVPLNDKDKAAIQSRHDQLKDMVWIAEQLPGRMPSRDVTQSFLVAGNTSWLANGVPYLKETLEASGVNYSDDQQLSAADEAELTNLESVDKYLRTHGFRGDLLGGEESIAYGNIDLKLFSYNARLGMSDYHAFAGPIFLRLQHVQPRALDEDSQEDHQQQQQQDQGVPSSIGDERLSVTIDDAASLAEMELITERRPVRNDMRAIAMRRTGSGPFKWSDMNPIEDGGHEGQPDEWNFDKVSPKWAWCSKFR</sequence>
<dbReference type="EC" id="3.1.1.-" evidence="7"/>
<evidence type="ECO:0000256" key="8">
    <source>
        <dbReference type="SAM" id="MobiDB-lite"/>
    </source>
</evidence>
<feature type="region of interest" description="Disordered" evidence="8">
    <location>
        <begin position="566"/>
        <end position="592"/>
    </location>
</feature>
<evidence type="ECO:0000256" key="2">
    <source>
        <dbReference type="ARBA" id="ARBA00022729"/>
    </source>
</evidence>
<dbReference type="Pfam" id="PF04916">
    <property type="entry name" value="Phospholip_B"/>
    <property type="match status" value="1"/>
</dbReference>
<evidence type="ECO:0000256" key="4">
    <source>
        <dbReference type="ARBA" id="ARBA00022963"/>
    </source>
</evidence>
<name>A0AAU9FP95_DROMD</name>
<protein>
    <recommendedName>
        <fullName evidence="7">Phospholipase B-like</fullName>
        <ecNumber evidence="7">3.1.1.-</ecNumber>
    </recommendedName>
</protein>
<dbReference type="AlphaFoldDB" id="A0AAU9FP95"/>
<accession>A0AAU9FP95</accession>
<keyword evidence="9" id="KW-0472">Membrane</keyword>
<organism evidence="10 11">
    <name type="scientific">Drosophila madeirensis</name>
    <name type="common">Fruit fly</name>
    <dbReference type="NCBI Taxonomy" id="30013"/>
    <lineage>
        <taxon>Eukaryota</taxon>
        <taxon>Metazoa</taxon>
        <taxon>Ecdysozoa</taxon>
        <taxon>Arthropoda</taxon>
        <taxon>Hexapoda</taxon>
        <taxon>Insecta</taxon>
        <taxon>Pterygota</taxon>
        <taxon>Neoptera</taxon>
        <taxon>Endopterygota</taxon>
        <taxon>Diptera</taxon>
        <taxon>Brachycera</taxon>
        <taxon>Muscomorpha</taxon>
        <taxon>Ephydroidea</taxon>
        <taxon>Drosophilidae</taxon>
        <taxon>Drosophila</taxon>
        <taxon>Sophophora</taxon>
    </lineage>
</organism>
<evidence type="ECO:0000256" key="6">
    <source>
        <dbReference type="ARBA" id="ARBA00023180"/>
    </source>
</evidence>
<dbReference type="InterPro" id="IPR007000">
    <property type="entry name" value="PLipase_B-like"/>
</dbReference>
<gene>
    <name evidence="10" type="ORF">DMAD_05861</name>
</gene>
<proteinExistence type="inferred from homology"/>
<evidence type="ECO:0000256" key="9">
    <source>
        <dbReference type="SAM" id="Phobius"/>
    </source>
</evidence>
<keyword evidence="6" id="KW-0325">Glycoprotein</keyword>
<keyword evidence="4 7" id="KW-0442">Lipid degradation</keyword>
<feature type="transmembrane region" description="Helical" evidence="9">
    <location>
        <begin position="12"/>
        <end position="35"/>
    </location>
</feature>
<evidence type="ECO:0000256" key="1">
    <source>
        <dbReference type="ARBA" id="ARBA00007835"/>
    </source>
</evidence>
<comment type="function">
    <text evidence="7">Putative phospholipase.</text>
</comment>